<dbReference type="EnsemblMetazoa" id="Aqu2.1.02045_001">
    <property type="protein sequence ID" value="Aqu2.1.02045_001"/>
    <property type="gene ID" value="Aqu2.1.02045"/>
</dbReference>
<proteinExistence type="predicted"/>
<protein>
    <submittedName>
        <fullName evidence="1">Uncharacterized protein</fullName>
    </submittedName>
</protein>
<dbReference type="AlphaFoldDB" id="A0A1X7SJ02"/>
<evidence type="ECO:0000313" key="1">
    <source>
        <dbReference type="EnsemblMetazoa" id="Aqu2.1.02045_001"/>
    </source>
</evidence>
<dbReference type="InParanoid" id="A0A1X7SJ02"/>
<organism evidence="1">
    <name type="scientific">Amphimedon queenslandica</name>
    <name type="common">Sponge</name>
    <dbReference type="NCBI Taxonomy" id="400682"/>
    <lineage>
        <taxon>Eukaryota</taxon>
        <taxon>Metazoa</taxon>
        <taxon>Porifera</taxon>
        <taxon>Demospongiae</taxon>
        <taxon>Heteroscleromorpha</taxon>
        <taxon>Haplosclerida</taxon>
        <taxon>Niphatidae</taxon>
        <taxon>Amphimedon</taxon>
    </lineage>
</organism>
<sequence>MKVHILGDTFERIKQNFLFDIKTTVVIEDILSQLIINLDQTGISLVPGSSWTLSPSGSRRLEIVGLGDKRQITAVFETSISGDFLPP</sequence>
<name>A0A1X7SJ02_AMPQE</name>
<accession>A0A1X7SJ02</accession>
<reference evidence="1" key="1">
    <citation type="submission" date="2017-05" db="UniProtKB">
        <authorList>
            <consortium name="EnsemblMetazoa"/>
        </authorList>
    </citation>
    <scope>IDENTIFICATION</scope>
</reference>